<dbReference type="InterPro" id="IPR000014">
    <property type="entry name" value="PAS"/>
</dbReference>
<dbReference type="Proteomes" id="UP000481037">
    <property type="component" value="Unassembled WGS sequence"/>
</dbReference>
<dbReference type="PANTHER" id="PTHR44688:SF16">
    <property type="entry name" value="DNA-BINDING TRANSCRIPTIONAL ACTIVATOR DEVR_DOSR"/>
    <property type="match status" value="1"/>
</dbReference>
<evidence type="ECO:0000313" key="5">
    <source>
        <dbReference type="EMBL" id="MRX09394.1"/>
    </source>
</evidence>
<reference evidence="5 6" key="1">
    <citation type="submission" date="2019-11" db="EMBL/GenBank/DDBJ databases">
        <title>Novel species isolated from a subtropical stream in China.</title>
        <authorList>
            <person name="Lu H."/>
        </authorList>
    </citation>
    <scope>NUCLEOTIDE SEQUENCE [LARGE SCALE GENOMIC DNA]</scope>
    <source>
        <strain evidence="5 6">FT25W</strain>
    </source>
</reference>
<dbReference type="InterPro" id="IPR016032">
    <property type="entry name" value="Sig_transdc_resp-reg_C-effctor"/>
</dbReference>
<evidence type="ECO:0000256" key="2">
    <source>
        <dbReference type="ARBA" id="ARBA00023125"/>
    </source>
</evidence>
<organism evidence="5 6">
    <name type="scientific">Duganella alba</name>
    <dbReference type="NCBI Taxonomy" id="2666081"/>
    <lineage>
        <taxon>Bacteria</taxon>
        <taxon>Pseudomonadati</taxon>
        <taxon>Pseudomonadota</taxon>
        <taxon>Betaproteobacteria</taxon>
        <taxon>Burkholderiales</taxon>
        <taxon>Oxalobacteraceae</taxon>
        <taxon>Telluria group</taxon>
        <taxon>Duganella</taxon>
    </lineage>
</organism>
<comment type="caution">
    <text evidence="5">The sequence shown here is derived from an EMBL/GenBank/DDBJ whole genome shotgun (WGS) entry which is preliminary data.</text>
</comment>
<dbReference type="GO" id="GO:0006355">
    <property type="term" value="P:regulation of DNA-templated transcription"/>
    <property type="evidence" value="ECO:0007669"/>
    <property type="project" value="InterPro"/>
</dbReference>
<evidence type="ECO:0000259" key="4">
    <source>
        <dbReference type="PROSITE" id="PS50043"/>
    </source>
</evidence>
<dbReference type="InterPro" id="IPR000792">
    <property type="entry name" value="Tscrpt_reg_LuxR_C"/>
</dbReference>
<dbReference type="RefSeq" id="WP_154366318.1">
    <property type="nucleotide sequence ID" value="NZ_WKJM01000013.1"/>
</dbReference>
<dbReference type="PRINTS" id="PR00038">
    <property type="entry name" value="HTHLUXR"/>
</dbReference>
<dbReference type="Pfam" id="PF00196">
    <property type="entry name" value="GerE"/>
    <property type="match status" value="1"/>
</dbReference>
<evidence type="ECO:0000256" key="1">
    <source>
        <dbReference type="ARBA" id="ARBA00023015"/>
    </source>
</evidence>
<dbReference type="SMART" id="SM00421">
    <property type="entry name" value="HTH_LUXR"/>
    <property type="match status" value="1"/>
</dbReference>
<dbReference type="InterPro" id="IPR036388">
    <property type="entry name" value="WH-like_DNA-bd_sf"/>
</dbReference>
<sequence length="210" mass="22542">MQLALTSYAVATYLDAALNHMDIAVFLVDAELRLLHANAAAGELLERDTALRLHGDKLLQDAVCGDRSLAQLVAAVLGSPHDTASLHALSLPRRNRQPLLLTLVPFLPPEELASLPACAIVMAGDPEAHRLPRQLLMQLFDLTPAEAGVAQALAHGEALEDIAAALDISLHTVKTHLQKLFRKTGTRRQGELVSMLHGVPAAAVRAQSFE</sequence>
<dbReference type="PROSITE" id="PS50043">
    <property type="entry name" value="HTH_LUXR_2"/>
    <property type="match status" value="1"/>
</dbReference>
<feature type="domain" description="HTH luxR-type" evidence="4">
    <location>
        <begin position="135"/>
        <end position="200"/>
    </location>
</feature>
<dbReference type="SUPFAM" id="SSF46894">
    <property type="entry name" value="C-terminal effector domain of the bipartite response regulators"/>
    <property type="match status" value="1"/>
</dbReference>
<dbReference type="CDD" id="cd06170">
    <property type="entry name" value="LuxR_C_like"/>
    <property type="match status" value="1"/>
</dbReference>
<dbReference type="Gene3D" id="1.10.10.10">
    <property type="entry name" value="Winged helix-like DNA-binding domain superfamily/Winged helix DNA-binding domain"/>
    <property type="match status" value="1"/>
</dbReference>
<dbReference type="AlphaFoldDB" id="A0A6L5QHV1"/>
<accession>A0A6L5QHV1</accession>
<evidence type="ECO:0000256" key="3">
    <source>
        <dbReference type="ARBA" id="ARBA00023163"/>
    </source>
</evidence>
<dbReference type="EMBL" id="WKJM01000013">
    <property type="protein sequence ID" value="MRX09394.1"/>
    <property type="molecule type" value="Genomic_DNA"/>
</dbReference>
<name>A0A6L5QHV1_9BURK</name>
<keyword evidence="6" id="KW-1185">Reference proteome</keyword>
<keyword evidence="2" id="KW-0238">DNA-binding</keyword>
<protein>
    <recommendedName>
        <fullName evidence="4">HTH luxR-type domain-containing protein</fullName>
    </recommendedName>
</protein>
<keyword evidence="3" id="KW-0804">Transcription</keyword>
<keyword evidence="1" id="KW-0805">Transcription regulation</keyword>
<evidence type="ECO:0000313" key="6">
    <source>
        <dbReference type="Proteomes" id="UP000481037"/>
    </source>
</evidence>
<dbReference type="PANTHER" id="PTHR44688">
    <property type="entry name" value="DNA-BINDING TRANSCRIPTIONAL ACTIVATOR DEVR_DOSR"/>
    <property type="match status" value="1"/>
</dbReference>
<proteinExistence type="predicted"/>
<dbReference type="GO" id="GO:0003677">
    <property type="term" value="F:DNA binding"/>
    <property type="evidence" value="ECO:0007669"/>
    <property type="project" value="UniProtKB-KW"/>
</dbReference>
<dbReference type="Pfam" id="PF13188">
    <property type="entry name" value="PAS_8"/>
    <property type="match status" value="1"/>
</dbReference>
<gene>
    <name evidence="5" type="ORF">GJ697_16250</name>
</gene>